<dbReference type="AlphaFoldDB" id="A0A1J1J6U5"/>
<dbReference type="EMBL" id="CVRI01000067">
    <property type="protein sequence ID" value="CRL06609.1"/>
    <property type="molecule type" value="Genomic_DNA"/>
</dbReference>
<protein>
    <submittedName>
        <fullName evidence="1">CLUMA_CG019829, isoform A</fullName>
    </submittedName>
</protein>
<organism evidence="1 2">
    <name type="scientific">Clunio marinus</name>
    <dbReference type="NCBI Taxonomy" id="568069"/>
    <lineage>
        <taxon>Eukaryota</taxon>
        <taxon>Metazoa</taxon>
        <taxon>Ecdysozoa</taxon>
        <taxon>Arthropoda</taxon>
        <taxon>Hexapoda</taxon>
        <taxon>Insecta</taxon>
        <taxon>Pterygota</taxon>
        <taxon>Neoptera</taxon>
        <taxon>Endopterygota</taxon>
        <taxon>Diptera</taxon>
        <taxon>Nematocera</taxon>
        <taxon>Chironomoidea</taxon>
        <taxon>Chironomidae</taxon>
        <taxon>Clunio</taxon>
    </lineage>
</organism>
<reference evidence="1 2" key="1">
    <citation type="submission" date="2015-04" db="EMBL/GenBank/DDBJ databases">
        <authorList>
            <person name="Syromyatnikov M.Y."/>
            <person name="Popov V.N."/>
        </authorList>
    </citation>
    <scope>NUCLEOTIDE SEQUENCE [LARGE SCALE GENOMIC DNA]</scope>
</reference>
<proteinExistence type="predicted"/>
<sequence>MNDPLVIILFLGTCYGLMEKSYVVISNKNSSEIALEAIGRKTLTHLGIDSVPNSRYCLLSSGIHLMLLFLWVRSNEIYFWKALALELNIKNIKTKFIELMCQYSKALTSRELLNII</sequence>
<keyword evidence="2" id="KW-1185">Reference proteome</keyword>
<accession>A0A1J1J6U5</accession>
<evidence type="ECO:0000313" key="2">
    <source>
        <dbReference type="Proteomes" id="UP000183832"/>
    </source>
</evidence>
<dbReference type="Proteomes" id="UP000183832">
    <property type="component" value="Unassembled WGS sequence"/>
</dbReference>
<gene>
    <name evidence="1" type="ORF">CLUMA_CG019829</name>
</gene>
<name>A0A1J1J6U5_9DIPT</name>
<evidence type="ECO:0000313" key="1">
    <source>
        <dbReference type="EMBL" id="CRL06609.1"/>
    </source>
</evidence>